<keyword evidence="4 7" id="KW-1133">Transmembrane helix</keyword>
<evidence type="ECO:0000313" key="8">
    <source>
        <dbReference type="EMBL" id="EFJ43770.1"/>
    </source>
</evidence>
<proteinExistence type="inferred from homology"/>
<organism evidence="9">
    <name type="scientific">Volvox carteri f. nagariensis</name>
    <dbReference type="NCBI Taxonomy" id="3068"/>
    <lineage>
        <taxon>Eukaryota</taxon>
        <taxon>Viridiplantae</taxon>
        <taxon>Chlorophyta</taxon>
        <taxon>core chlorophytes</taxon>
        <taxon>Chlorophyceae</taxon>
        <taxon>CS clade</taxon>
        <taxon>Chlamydomonadales</taxon>
        <taxon>Volvocaceae</taxon>
        <taxon>Volvox</taxon>
    </lineage>
</organism>
<dbReference type="Proteomes" id="UP000001058">
    <property type="component" value="Unassembled WGS sequence"/>
</dbReference>
<feature type="transmembrane region" description="Helical" evidence="7">
    <location>
        <begin position="448"/>
        <end position="464"/>
    </location>
</feature>
<feature type="compositionally biased region" description="Low complexity" evidence="6">
    <location>
        <begin position="666"/>
        <end position="692"/>
    </location>
</feature>
<evidence type="ECO:0000313" key="9">
    <source>
        <dbReference type="Proteomes" id="UP000001058"/>
    </source>
</evidence>
<protein>
    <submittedName>
        <fullName evidence="8">Uncharacterized protein</fullName>
    </submittedName>
</protein>
<evidence type="ECO:0000256" key="4">
    <source>
        <dbReference type="ARBA" id="ARBA00022989"/>
    </source>
</evidence>
<dbReference type="RefSeq" id="XP_002955251.1">
    <property type="nucleotide sequence ID" value="XM_002955205.1"/>
</dbReference>
<sequence length="735" mass="81949">MPDNAVANAAVAGAAAAAAGAAAAPGPGQPGQQQRQQQGGLGSILGMIVRMGVMWYFMNAMKGNKTPPPQQQGAQGQQGPGQVAGGYVYPAFERGSPVDMYMFLSEREPYPGPPGACHEFVLLGQMGGMPLRSIETASGDVMKGGGGELEGSERQRVDGRTDLSQRIDTSELIWSETDVRLGEKTEQRKDTYVYKPSDAVKNNGSVYIQMVLARAGAPILFNELGYDPTDLAYYQFQLNTHRPRPRNSTGVNLLSDNPVDAPKVEKDVPREIINFLRPNITLQLVDHYQAYDKSRIPQQLEGHLRLNAAGNYVPIVFFNDFWLLRDKLVPVNETLDNVTLHLELSYVSMTWWQLLLQMDQSFGMQVRMGLAQDGESDEMKRIFLEGNPILLYLYHRQELFCVQRPALHAAGLTFVVSLLHTVFDLLAFKNDIGFWKNNKSMEGLSARTVLINAFCQVVILLYLFDNDTSFVVLLSSVLGTGIELWKVTKAFDVSFNRQRFPYIILKDRATYSNKQTKQYDAEAMRYLSYALYPLVIGYSIYSLMYKTHKSWYSWVLSSLVGAVYMFGFILMCPQLYLNYKLKSVAHLPWRQLTYKFLNTIIDDLFAFVIKMPLLHRLSVFRDDVVFLVYLYQRWVYRVDKTRANEFGWSEEQPAAEAEAEAERSDAPALPAPASADADAAVGSSGAAASAGADADKAGKGEGSRKRKGGKEAGKKQEVSSDKDKEGADSDDKKAR</sequence>
<dbReference type="OrthoDB" id="378564at2759"/>
<dbReference type="AlphaFoldDB" id="D8U9A1"/>
<keyword evidence="5 7" id="KW-0472">Membrane</keyword>
<feature type="transmembrane region" description="Helical" evidence="7">
    <location>
        <begin position="406"/>
        <end position="427"/>
    </location>
</feature>
<evidence type="ECO:0000256" key="1">
    <source>
        <dbReference type="ARBA" id="ARBA00004141"/>
    </source>
</evidence>
<evidence type="ECO:0000256" key="6">
    <source>
        <dbReference type="SAM" id="MobiDB-lite"/>
    </source>
</evidence>
<evidence type="ECO:0000256" key="2">
    <source>
        <dbReference type="ARBA" id="ARBA00009310"/>
    </source>
</evidence>
<comment type="similarity">
    <text evidence="2">Belongs to the CLPTM1 family.</text>
</comment>
<feature type="region of interest" description="Disordered" evidence="6">
    <location>
        <begin position="649"/>
        <end position="735"/>
    </location>
</feature>
<evidence type="ECO:0000256" key="3">
    <source>
        <dbReference type="ARBA" id="ARBA00022692"/>
    </source>
</evidence>
<reference evidence="8 9" key="1">
    <citation type="journal article" date="2010" name="Science">
        <title>Genomic analysis of organismal complexity in the multicellular green alga Volvox carteri.</title>
        <authorList>
            <person name="Prochnik S.E."/>
            <person name="Umen J."/>
            <person name="Nedelcu A.M."/>
            <person name="Hallmann A."/>
            <person name="Miller S.M."/>
            <person name="Nishii I."/>
            <person name="Ferris P."/>
            <person name="Kuo A."/>
            <person name="Mitros T."/>
            <person name="Fritz-Laylin L.K."/>
            <person name="Hellsten U."/>
            <person name="Chapman J."/>
            <person name="Simakov O."/>
            <person name="Rensing S.A."/>
            <person name="Terry A."/>
            <person name="Pangilinan J."/>
            <person name="Kapitonov V."/>
            <person name="Jurka J."/>
            <person name="Salamov A."/>
            <person name="Shapiro H."/>
            <person name="Schmutz J."/>
            <person name="Grimwood J."/>
            <person name="Lindquist E."/>
            <person name="Lucas S."/>
            <person name="Grigoriev I.V."/>
            <person name="Schmitt R."/>
            <person name="Kirk D."/>
            <person name="Rokhsar D.S."/>
        </authorList>
    </citation>
    <scope>NUCLEOTIDE SEQUENCE [LARGE SCALE GENOMIC DNA]</scope>
    <source>
        <strain evidence="9">f. Nagariensis / Eve</strain>
    </source>
</reference>
<evidence type="ECO:0000256" key="7">
    <source>
        <dbReference type="SAM" id="Phobius"/>
    </source>
</evidence>
<dbReference type="GeneID" id="9616220"/>
<dbReference type="PANTHER" id="PTHR21347">
    <property type="entry name" value="CLEFT LIP AND PALATE ASSOCIATED TRANSMEMBRANE PROTEIN-RELATED"/>
    <property type="match status" value="1"/>
</dbReference>
<keyword evidence="3 7" id="KW-0812">Transmembrane</keyword>
<dbReference type="GO" id="GO:0016020">
    <property type="term" value="C:membrane"/>
    <property type="evidence" value="ECO:0007669"/>
    <property type="project" value="UniProtKB-SubCell"/>
</dbReference>
<keyword evidence="9" id="KW-1185">Reference proteome</keyword>
<dbReference type="PANTHER" id="PTHR21347:SF0">
    <property type="entry name" value="LIPID SCRAMBLASE CLPTM1L"/>
    <property type="match status" value="1"/>
</dbReference>
<feature type="compositionally biased region" description="Basic and acidic residues" evidence="6">
    <location>
        <begin position="693"/>
        <end position="735"/>
    </location>
</feature>
<dbReference type="InParanoid" id="D8U9A1"/>
<dbReference type="FunCoup" id="D8U9A1">
    <property type="interactions" value="1959"/>
</dbReference>
<name>D8U9A1_VOLCA</name>
<feature type="transmembrane region" description="Helical" evidence="7">
    <location>
        <begin position="526"/>
        <end position="545"/>
    </location>
</feature>
<dbReference type="EMBL" id="GL378370">
    <property type="protein sequence ID" value="EFJ43770.1"/>
    <property type="molecule type" value="Genomic_DNA"/>
</dbReference>
<dbReference type="Pfam" id="PF05602">
    <property type="entry name" value="CLPTM1"/>
    <property type="match status" value="2"/>
</dbReference>
<dbReference type="KEGG" id="vcn:VOLCADRAFT_106719"/>
<accession>D8U9A1</accession>
<gene>
    <name evidence="8" type="ORF">VOLCADRAFT_106719</name>
</gene>
<dbReference type="eggNOG" id="KOG2489">
    <property type="taxonomic scope" value="Eukaryota"/>
</dbReference>
<dbReference type="GO" id="GO:0012505">
    <property type="term" value="C:endomembrane system"/>
    <property type="evidence" value="ECO:0007669"/>
    <property type="project" value="TreeGrafter"/>
</dbReference>
<comment type="subcellular location">
    <subcellularLocation>
        <location evidence="1">Membrane</location>
        <topology evidence="1">Multi-pass membrane protein</topology>
    </subcellularLocation>
</comment>
<feature type="transmembrane region" description="Helical" evidence="7">
    <location>
        <begin position="551"/>
        <end position="572"/>
    </location>
</feature>
<evidence type="ECO:0000256" key="5">
    <source>
        <dbReference type="ARBA" id="ARBA00023136"/>
    </source>
</evidence>
<dbReference type="InterPro" id="IPR008429">
    <property type="entry name" value="CLPTM1"/>
</dbReference>